<protein>
    <submittedName>
        <fullName evidence="4">Rab GTPase-binding effector protein 1</fullName>
    </submittedName>
</protein>
<proteinExistence type="predicted"/>
<name>A0A8D8RHF3_9HEMI</name>
<dbReference type="AlphaFoldDB" id="A0A8D8RHF3"/>
<dbReference type="InterPro" id="IPR015390">
    <property type="entry name" value="Rabaptin_Rab5-bd_dom"/>
</dbReference>
<dbReference type="InterPro" id="IPR003914">
    <property type="entry name" value="Rabaptin"/>
</dbReference>
<dbReference type="EMBL" id="HBUF01161551">
    <property type="protein sequence ID" value="CAG6650296.1"/>
    <property type="molecule type" value="Transcribed_RNA"/>
</dbReference>
<dbReference type="GO" id="GO:0005096">
    <property type="term" value="F:GTPase activator activity"/>
    <property type="evidence" value="ECO:0007669"/>
    <property type="project" value="InterPro"/>
</dbReference>
<evidence type="ECO:0000256" key="2">
    <source>
        <dbReference type="SAM" id="MobiDB-lite"/>
    </source>
</evidence>
<feature type="coiled-coil region" evidence="1">
    <location>
        <begin position="14"/>
        <end position="109"/>
    </location>
</feature>
<feature type="coiled-coil region" evidence="1">
    <location>
        <begin position="523"/>
        <end position="585"/>
    </location>
</feature>
<feature type="domain" description="Rabaptin GTPase-Rab5 binding" evidence="3">
    <location>
        <begin position="355"/>
        <end position="520"/>
    </location>
</feature>
<evidence type="ECO:0000313" key="4">
    <source>
        <dbReference type="EMBL" id="CAG6650296.1"/>
    </source>
</evidence>
<reference evidence="4" key="1">
    <citation type="submission" date="2021-05" db="EMBL/GenBank/DDBJ databases">
        <authorList>
            <person name="Alioto T."/>
            <person name="Alioto T."/>
            <person name="Gomez Garrido J."/>
        </authorList>
    </citation>
    <scope>NUCLEOTIDE SEQUENCE</scope>
</reference>
<evidence type="ECO:0000256" key="1">
    <source>
        <dbReference type="SAM" id="Coils"/>
    </source>
</evidence>
<dbReference type="Pfam" id="PF09311">
    <property type="entry name" value="Rab5-bind"/>
    <property type="match status" value="1"/>
</dbReference>
<dbReference type="SUPFAM" id="SSF103652">
    <property type="entry name" value="G protein-binding domain"/>
    <property type="match status" value="1"/>
</dbReference>
<dbReference type="PANTHER" id="PTHR31179">
    <property type="entry name" value="RAB GTPASE-BINDING EFFECTOR PROTEIN"/>
    <property type="match status" value="1"/>
</dbReference>
<sequence length="617" mass="69971">MEESLENVDTISCKDDIQARNEMLAKKIEELENEKKKNQEEFGQQRAKMKDLFLSKEEKLRNLSSQVKSLQSDLDEARSQITVAELSLQSRLEENKRRYEEEISSLQRLVTEHFNGEDATVGYEQVNPSLHTTGPVPPQPTAYEVENLRKINEKLVTEITHLKSLVPPSSGSSSYEPLLTAPTAMFNTLKKLSTNVATSASSNLSGALSGGGSSSMLPSGDSLEEEKRKVKTLAEEDAEVLRSLVVPLEDEIKLLKQMLRSTDEELRKYKKQVQGSATTPHSLLQDCVFDSCDLDISEPSQQSQLTEDTSVDLVSINSATSSIHNQPSRLRHSQSSNKSTDLSPSHHSLDSIKPCDQCSLHKQSLKESQDRIKDLEKQVNSLEKVKEELHRESVFRREMETLWSEKKELHKSQVSELTQKCTRVENELRELRDTYGHTFDGVRRQVQRLEDERRQCQTRIEEVQRKNDALVGKTSKCSAELQDEFIDLPSSIETLHELILGLRHDLIRARVGKEDAEERVGVLETEAIQMSTVQAQLNSLKAELDRARDDRKSLQAHLRQKNMKIVNLQKELDNYEKNQKDFVLLSQSLQQTLENNNASNEVRLCTAQPILAADSGE</sequence>
<evidence type="ECO:0000259" key="3">
    <source>
        <dbReference type="Pfam" id="PF09311"/>
    </source>
</evidence>
<organism evidence="4">
    <name type="scientific">Cacopsylla melanoneura</name>
    <dbReference type="NCBI Taxonomy" id="428564"/>
    <lineage>
        <taxon>Eukaryota</taxon>
        <taxon>Metazoa</taxon>
        <taxon>Ecdysozoa</taxon>
        <taxon>Arthropoda</taxon>
        <taxon>Hexapoda</taxon>
        <taxon>Insecta</taxon>
        <taxon>Pterygota</taxon>
        <taxon>Neoptera</taxon>
        <taxon>Paraneoptera</taxon>
        <taxon>Hemiptera</taxon>
        <taxon>Sternorrhyncha</taxon>
        <taxon>Psylloidea</taxon>
        <taxon>Psyllidae</taxon>
        <taxon>Psyllinae</taxon>
        <taxon>Cacopsylla</taxon>
    </lineage>
</organism>
<feature type="coiled-coil region" evidence="1">
    <location>
        <begin position="358"/>
        <end position="466"/>
    </location>
</feature>
<dbReference type="PANTHER" id="PTHR31179:SF7">
    <property type="entry name" value="FYVE-TYPE DOMAIN-CONTAINING PROTEIN"/>
    <property type="match status" value="1"/>
</dbReference>
<feature type="compositionally biased region" description="Polar residues" evidence="2">
    <location>
        <begin position="320"/>
        <end position="346"/>
    </location>
</feature>
<keyword evidence="1" id="KW-0175">Coiled coil</keyword>
<dbReference type="GO" id="GO:0006897">
    <property type="term" value="P:endocytosis"/>
    <property type="evidence" value="ECO:0007669"/>
    <property type="project" value="InterPro"/>
</dbReference>
<dbReference type="Gene3D" id="1.20.5.730">
    <property type="entry name" value="Single helix bin"/>
    <property type="match status" value="1"/>
</dbReference>
<accession>A0A8D8RHF3</accession>
<feature type="region of interest" description="Disordered" evidence="2">
    <location>
        <begin position="201"/>
        <end position="223"/>
    </location>
</feature>
<feature type="region of interest" description="Disordered" evidence="2">
    <location>
        <begin position="320"/>
        <end position="350"/>
    </location>
</feature>